<dbReference type="Proteomes" id="UP000198510">
    <property type="component" value="Unassembled WGS sequence"/>
</dbReference>
<evidence type="ECO:0000313" key="2">
    <source>
        <dbReference type="EMBL" id="SDL31607.1"/>
    </source>
</evidence>
<accession>A0A1G9J272</accession>
<dbReference type="AlphaFoldDB" id="A0A1G9J272"/>
<dbReference type="OrthoDB" id="953811at2"/>
<dbReference type="STRING" id="1075417.SAMN05421823_105180"/>
<feature type="signal peptide" evidence="1">
    <location>
        <begin position="1"/>
        <end position="19"/>
    </location>
</feature>
<dbReference type="RefSeq" id="WP_089683213.1">
    <property type="nucleotide sequence ID" value="NZ_FNFO01000005.1"/>
</dbReference>
<name>A0A1G9J272_9BACT</name>
<evidence type="ECO:0000313" key="3">
    <source>
        <dbReference type="Proteomes" id="UP000198510"/>
    </source>
</evidence>
<organism evidence="2 3">
    <name type="scientific">Catalinimonas alkaloidigena</name>
    <dbReference type="NCBI Taxonomy" id="1075417"/>
    <lineage>
        <taxon>Bacteria</taxon>
        <taxon>Pseudomonadati</taxon>
        <taxon>Bacteroidota</taxon>
        <taxon>Cytophagia</taxon>
        <taxon>Cytophagales</taxon>
        <taxon>Catalimonadaceae</taxon>
        <taxon>Catalinimonas</taxon>
    </lineage>
</organism>
<keyword evidence="3" id="KW-1185">Reference proteome</keyword>
<sequence>MRRFLPLCLLCLFYGAVSAQDVIYETDGSKVLCQIVGMEPDFIKFKKLDNLSGPNYAVEKSRLLMAFSESGSYVVFDQDGKDYTNAESLEAFVSNKPANAFDLMVTQQKEVIAGTIRDSTEQELIFERRGRNGVNAGIQSVAKDQLLAVIYHDGKHRFWAAPTVVSDALKGVSAQIAEVVPGAPNGQTDVLNPPATKEVNGEFTRVEFEEFKNKALLKTEELAGYMQTIVSQDVTSEESNKAIDLAVGLFLSEESQVEITNAYDKSNKIVRKIRDYLRKLKLLGEQYDKVKISWSDISYVSDLRKGADGNYYGVVTVQQKFEGFSEGKLVYSDITQKNIEVVLKGYQKVAGGVTQDLWDVFLSNIGVVETRKI</sequence>
<feature type="chain" id="PRO_5011690113" evidence="1">
    <location>
        <begin position="20"/>
        <end position="373"/>
    </location>
</feature>
<keyword evidence="1" id="KW-0732">Signal</keyword>
<evidence type="ECO:0000256" key="1">
    <source>
        <dbReference type="SAM" id="SignalP"/>
    </source>
</evidence>
<reference evidence="2 3" key="1">
    <citation type="submission" date="2016-10" db="EMBL/GenBank/DDBJ databases">
        <authorList>
            <person name="de Groot N.N."/>
        </authorList>
    </citation>
    <scope>NUCLEOTIDE SEQUENCE [LARGE SCALE GENOMIC DNA]</scope>
    <source>
        <strain evidence="2 3">DSM 25186</strain>
    </source>
</reference>
<dbReference type="EMBL" id="FNFO01000005">
    <property type="protein sequence ID" value="SDL31607.1"/>
    <property type="molecule type" value="Genomic_DNA"/>
</dbReference>
<proteinExistence type="predicted"/>
<gene>
    <name evidence="2" type="ORF">SAMN05421823_105180</name>
</gene>
<protein>
    <submittedName>
        <fullName evidence="2">Uncharacterized protein</fullName>
    </submittedName>
</protein>